<dbReference type="SUPFAM" id="SSF46689">
    <property type="entry name" value="Homeodomain-like"/>
    <property type="match status" value="2"/>
</dbReference>
<protein>
    <submittedName>
        <fullName evidence="6">Oidioi.mRNA.OKI2018_I69.chr1.g505.t1.cds</fullName>
    </submittedName>
</protein>
<name>A0ABN7SK24_OIKDI</name>
<evidence type="ECO:0000256" key="2">
    <source>
        <dbReference type="ARBA" id="ARBA00023125"/>
    </source>
</evidence>
<evidence type="ECO:0000313" key="7">
    <source>
        <dbReference type="Proteomes" id="UP001158576"/>
    </source>
</evidence>
<dbReference type="PROSITE" id="PS50090">
    <property type="entry name" value="MYB_LIKE"/>
    <property type="match status" value="3"/>
</dbReference>
<reference evidence="6 7" key="1">
    <citation type="submission" date="2021-04" db="EMBL/GenBank/DDBJ databases">
        <authorList>
            <person name="Bliznina A."/>
        </authorList>
    </citation>
    <scope>NUCLEOTIDE SEQUENCE [LARGE SCALE GENOMIC DNA]</scope>
</reference>
<feature type="region of interest" description="Disordered" evidence="3">
    <location>
        <begin position="434"/>
        <end position="454"/>
    </location>
</feature>
<dbReference type="InterPro" id="IPR017930">
    <property type="entry name" value="Myb_dom"/>
</dbReference>
<feature type="region of interest" description="Disordered" evidence="3">
    <location>
        <begin position="467"/>
        <end position="541"/>
    </location>
</feature>
<feature type="domain" description="Myb-like" evidence="4">
    <location>
        <begin position="183"/>
        <end position="233"/>
    </location>
</feature>
<dbReference type="SMART" id="SM00717">
    <property type="entry name" value="SANT"/>
    <property type="match status" value="3"/>
</dbReference>
<dbReference type="PANTHER" id="PTHR45614:SF25">
    <property type="entry name" value="MYB PROTEIN"/>
    <property type="match status" value="1"/>
</dbReference>
<feature type="region of interest" description="Disordered" evidence="3">
    <location>
        <begin position="1"/>
        <end position="22"/>
    </location>
</feature>
<dbReference type="InterPro" id="IPR009057">
    <property type="entry name" value="Homeodomain-like_sf"/>
</dbReference>
<feature type="compositionally biased region" description="Basic and acidic residues" evidence="3">
    <location>
        <begin position="515"/>
        <end position="525"/>
    </location>
</feature>
<feature type="domain" description="Myb-like" evidence="4">
    <location>
        <begin position="76"/>
        <end position="130"/>
    </location>
</feature>
<feature type="domain" description="Myb-like" evidence="4">
    <location>
        <begin position="131"/>
        <end position="182"/>
    </location>
</feature>
<dbReference type="Gene3D" id="1.10.10.60">
    <property type="entry name" value="Homeodomain-like"/>
    <property type="match status" value="3"/>
</dbReference>
<sequence length="740" mass="82860">MKSSKDGAEYGGTSPQRERPAVRHILPATLPSSHLQTAQTAGFVICPTQITRIIKSEKQELDLSSSFSGRSDCSPEKARPRQRWTSNEDTKLMALVKSAGNDEAIGWNEISEKLPGRTDVQCRARWKNHLQPDLIKGPWTKEEDDLVVELVKKHGPRKWAFIAKHLKGRIGKQCRERWHNHLNPEIDKSDWTIEEDWIIHEARKKVGNKWAEIAKLFKGRTDNAIKNHWNSSLRRRVEKQEYLAGDCPDSVKETIEKLGQQNGANMSFNSNSSHSHSRSKMGRLSFSHESYHRSRSMSETHSTAHSLSSTSIKLEPINVGNNSSYGQMDTSCWSMNSISGFGSSMSGLPPKRPCFEPGVYRPFNYMPTTPTKSPVKFDRLHSGGTRVILNGQRRGQEMLNFRDLVAPPSADTTLIGRETPIRATDSHEIDLNQTANQENEHPENTVRPEPSHSVKSLLVQELEKTQNLTLPGGNTSTLNRTPTQSPLKTLLSPSRFLNGPPLSSSTPRHLRSPRKRLEELEKENIDGSSTPRVNPSERPMSKRDLLNLTPKRSVPFVPRTPTPFKRAMAAQEKRHGKLNRTGDVSVEDLSEVLSFIDSPRRSVAGTSRSYIELLPNPRKRVRKALQLDDDGYSSFSGGAASDRFRSASINSSTAPLWKNAQSSLNSCVAKDFEREQLEAKNNDVTEVVKIEAATTETPSSDDFFIKNEPSPDSWNAIATGSSQTQQSLTADAEAYLKMFN</sequence>
<feature type="compositionally biased region" description="Low complexity" evidence="3">
    <location>
        <begin position="299"/>
        <end position="309"/>
    </location>
</feature>
<accession>A0ABN7SK24</accession>
<feature type="domain" description="HTH myb-type" evidence="5">
    <location>
        <begin position="131"/>
        <end position="186"/>
    </location>
</feature>
<feature type="domain" description="HTH myb-type" evidence="5">
    <location>
        <begin position="76"/>
        <end position="130"/>
    </location>
</feature>
<feature type="region of interest" description="Disordered" evidence="3">
    <location>
        <begin position="262"/>
        <end position="309"/>
    </location>
</feature>
<keyword evidence="2" id="KW-0238">DNA-binding</keyword>
<dbReference type="InterPro" id="IPR050560">
    <property type="entry name" value="MYB_TF"/>
</dbReference>
<proteinExistence type="predicted"/>
<evidence type="ECO:0000313" key="6">
    <source>
        <dbReference type="EMBL" id="CAG5102873.1"/>
    </source>
</evidence>
<dbReference type="InterPro" id="IPR001005">
    <property type="entry name" value="SANT/Myb"/>
</dbReference>
<evidence type="ECO:0000259" key="4">
    <source>
        <dbReference type="PROSITE" id="PS50090"/>
    </source>
</evidence>
<evidence type="ECO:0000259" key="5">
    <source>
        <dbReference type="PROSITE" id="PS51294"/>
    </source>
</evidence>
<feature type="compositionally biased region" description="Polar residues" evidence="3">
    <location>
        <begin position="467"/>
        <end position="487"/>
    </location>
</feature>
<dbReference type="Pfam" id="PF00249">
    <property type="entry name" value="Myb_DNA-binding"/>
    <property type="match status" value="3"/>
</dbReference>
<feature type="compositionally biased region" description="Basic and acidic residues" evidence="3">
    <location>
        <begin position="289"/>
        <end position="298"/>
    </location>
</feature>
<dbReference type="InterPro" id="IPR015395">
    <property type="entry name" value="C-myb_C"/>
</dbReference>
<gene>
    <name evidence="6" type="ORF">OKIOD_LOCUS9270</name>
</gene>
<dbReference type="PROSITE" id="PS51294">
    <property type="entry name" value="HTH_MYB"/>
    <property type="match status" value="3"/>
</dbReference>
<dbReference type="PANTHER" id="PTHR45614">
    <property type="entry name" value="MYB PROTEIN-RELATED"/>
    <property type="match status" value="1"/>
</dbReference>
<keyword evidence="1" id="KW-0677">Repeat</keyword>
<dbReference type="Proteomes" id="UP001158576">
    <property type="component" value="Chromosome 1"/>
</dbReference>
<keyword evidence="7" id="KW-1185">Reference proteome</keyword>
<organism evidence="6 7">
    <name type="scientific">Oikopleura dioica</name>
    <name type="common">Tunicate</name>
    <dbReference type="NCBI Taxonomy" id="34765"/>
    <lineage>
        <taxon>Eukaryota</taxon>
        <taxon>Metazoa</taxon>
        <taxon>Chordata</taxon>
        <taxon>Tunicata</taxon>
        <taxon>Appendicularia</taxon>
        <taxon>Copelata</taxon>
        <taxon>Oikopleuridae</taxon>
        <taxon>Oikopleura</taxon>
    </lineage>
</organism>
<feature type="compositionally biased region" description="Basic and acidic residues" evidence="3">
    <location>
        <begin position="438"/>
        <end position="452"/>
    </location>
</feature>
<evidence type="ECO:0000256" key="1">
    <source>
        <dbReference type="ARBA" id="ARBA00022737"/>
    </source>
</evidence>
<feature type="domain" description="HTH myb-type" evidence="5">
    <location>
        <begin position="188"/>
        <end position="237"/>
    </location>
</feature>
<dbReference type="EMBL" id="OU015566">
    <property type="protein sequence ID" value="CAG5102873.1"/>
    <property type="molecule type" value="Genomic_DNA"/>
</dbReference>
<evidence type="ECO:0000256" key="3">
    <source>
        <dbReference type="SAM" id="MobiDB-lite"/>
    </source>
</evidence>
<dbReference type="Pfam" id="PF09316">
    <property type="entry name" value="Cmyb_C"/>
    <property type="match status" value="1"/>
</dbReference>
<feature type="region of interest" description="Disordered" evidence="3">
    <location>
        <begin position="64"/>
        <end position="84"/>
    </location>
</feature>
<dbReference type="CDD" id="cd00167">
    <property type="entry name" value="SANT"/>
    <property type="match status" value="3"/>
</dbReference>